<evidence type="ECO:0000256" key="1">
    <source>
        <dbReference type="SAM" id="MobiDB-lite"/>
    </source>
</evidence>
<organism evidence="2">
    <name type="scientific">Tanacetum cinerariifolium</name>
    <name type="common">Dalmatian daisy</name>
    <name type="synonym">Chrysanthemum cinerariifolium</name>
    <dbReference type="NCBI Taxonomy" id="118510"/>
    <lineage>
        <taxon>Eukaryota</taxon>
        <taxon>Viridiplantae</taxon>
        <taxon>Streptophyta</taxon>
        <taxon>Embryophyta</taxon>
        <taxon>Tracheophyta</taxon>
        <taxon>Spermatophyta</taxon>
        <taxon>Magnoliopsida</taxon>
        <taxon>eudicotyledons</taxon>
        <taxon>Gunneridae</taxon>
        <taxon>Pentapetalae</taxon>
        <taxon>asterids</taxon>
        <taxon>campanulids</taxon>
        <taxon>Asterales</taxon>
        <taxon>Asteraceae</taxon>
        <taxon>Asteroideae</taxon>
        <taxon>Anthemideae</taxon>
        <taxon>Anthemidinae</taxon>
        <taxon>Tanacetum</taxon>
    </lineage>
</organism>
<protein>
    <recommendedName>
        <fullName evidence="3">Reverse transcriptase Ty1/copia-type domain-containing protein</fullName>
    </recommendedName>
</protein>
<feature type="region of interest" description="Disordered" evidence="1">
    <location>
        <begin position="112"/>
        <end position="139"/>
    </location>
</feature>
<proteinExistence type="predicted"/>
<comment type="caution">
    <text evidence="2">The sequence shown here is derived from an EMBL/GenBank/DDBJ whole genome shotgun (WGS) entry which is preliminary data.</text>
</comment>
<reference evidence="2" key="1">
    <citation type="journal article" date="2019" name="Sci. Rep.">
        <title>Draft genome of Tanacetum cinerariifolium, the natural source of mosquito coil.</title>
        <authorList>
            <person name="Yamashiro T."/>
            <person name="Shiraishi A."/>
            <person name="Satake H."/>
            <person name="Nakayama K."/>
        </authorList>
    </citation>
    <scope>NUCLEOTIDE SEQUENCE</scope>
</reference>
<accession>A0A6L2MSP3</accession>
<gene>
    <name evidence="2" type="ORF">Tci_047710</name>
</gene>
<evidence type="ECO:0008006" key="3">
    <source>
        <dbReference type="Google" id="ProtNLM"/>
    </source>
</evidence>
<dbReference type="EMBL" id="BKCJ010007138">
    <property type="protein sequence ID" value="GEU75732.1"/>
    <property type="molecule type" value="Genomic_DNA"/>
</dbReference>
<name>A0A6L2MSP3_TANCI</name>
<evidence type="ECO:0000313" key="2">
    <source>
        <dbReference type="EMBL" id="GEU75732.1"/>
    </source>
</evidence>
<dbReference type="AlphaFoldDB" id="A0A6L2MSP3"/>
<sequence>MILSQFLLASEIASLMIQYNLEIRELMKEFTPIPITLLNYFTRKNSLIIRDDRMIWEVPANIFRSYSFRDGLQGVTIYDYDIWQMDVKTAFLNGHLNKDICMVQPEGFVNPKHPRRMDASKHGSLPMQPNLDLSKTQRPSTPAKVKQMKGLPYALVVGSIIDSTTELSVTCYTNTGWEIDRGDLLSQTGQSTTTMSSIEAKYIAASKSAMEAIWICKFISRLGIVPNNDRPIDMYCDNTGAITIAAELRV</sequence>
<dbReference type="CDD" id="cd09272">
    <property type="entry name" value="RNase_HI_RT_Ty1"/>
    <property type="match status" value="1"/>
</dbReference>